<gene>
    <name evidence="1" type="ORF">J2X15_001982</name>
</gene>
<comment type="caution">
    <text evidence="1">The sequence shown here is derived from an EMBL/GenBank/DDBJ whole genome shotgun (WGS) entry which is preliminary data.</text>
</comment>
<dbReference type="InterPro" id="IPR029058">
    <property type="entry name" value="AB_hydrolase_fold"/>
</dbReference>
<dbReference type="SUPFAM" id="SSF53474">
    <property type="entry name" value="alpha/beta-Hydrolases"/>
    <property type="match status" value="1"/>
</dbReference>
<evidence type="ECO:0000313" key="2">
    <source>
        <dbReference type="Proteomes" id="UP001268089"/>
    </source>
</evidence>
<dbReference type="Gene3D" id="3.40.50.1820">
    <property type="entry name" value="alpha/beta hydrolase"/>
    <property type="match status" value="1"/>
</dbReference>
<dbReference type="RefSeq" id="WP_310342110.1">
    <property type="nucleotide sequence ID" value="NZ_JAVDXO010000003.1"/>
</dbReference>
<organism evidence="1 2">
    <name type="scientific">Rhodoferax saidenbachensis</name>
    <dbReference type="NCBI Taxonomy" id="1484693"/>
    <lineage>
        <taxon>Bacteria</taxon>
        <taxon>Pseudomonadati</taxon>
        <taxon>Pseudomonadota</taxon>
        <taxon>Betaproteobacteria</taxon>
        <taxon>Burkholderiales</taxon>
        <taxon>Comamonadaceae</taxon>
        <taxon>Rhodoferax</taxon>
    </lineage>
</organism>
<accession>A0ABU1ZMD8</accession>
<protein>
    <submittedName>
        <fullName evidence="1">Pimeloyl-ACP methyl ester carboxylesterase</fullName>
    </submittedName>
</protein>
<dbReference type="EMBL" id="JAVDXO010000003">
    <property type="protein sequence ID" value="MDR7306699.1"/>
    <property type="molecule type" value="Genomic_DNA"/>
</dbReference>
<sequence length="265" mass="28803">MAKASAPETDHPPAPNAWLMALEMRAPWELWSLLPSWPALAKAPTGDGHPVIVFPGLSASDGSTLPLRSYLKNLGYDISGWNQGYNFGPRAGVLETAKRQVQETADASGERVSLVGWSLGGIYARELAKALPDHVRSVITLGSPFSGSHKSTNAWRLYELTSGRSITQEVENFDLPAAPPVPTTSIYSRTDGVVAWSASLQAPSKTQPKTENVEVFASHIGLGLNPTAWWVVADRLAQAPGAWQPFEPTGRLQQWVFPNPKQKER</sequence>
<keyword evidence="2" id="KW-1185">Reference proteome</keyword>
<proteinExistence type="predicted"/>
<evidence type="ECO:0000313" key="1">
    <source>
        <dbReference type="EMBL" id="MDR7306699.1"/>
    </source>
</evidence>
<name>A0ABU1ZMD8_9BURK</name>
<dbReference type="Proteomes" id="UP001268089">
    <property type="component" value="Unassembled WGS sequence"/>
</dbReference>
<reference evidence="1 2" key="1">
    <citation type="submission" date="2023-07" db="EMBL/GenBank/DDBJ databases">
        <title>Sorghum-associated microbial communities from plants grown in Nebraska, USA.</title>
        <authorList>
            <person name="Schachtman D."/>
        </authorList>
    </citation>
    <scope>NUCLEOTIDE SEQUENCE [LARGE SCALE GENOMIC DNA]</scope>
    <source>
        <strain evidence="1 2">BE308</strain>
    </source>
</reference>
<dbReference type="Pfam" id="PF02089">
    <property type="entry name" value="Palm_thioest"/>
    <property type="match status" value="1"/>
</dbReference>